<comment type="caution">
    <text evidence="2">The sequence shown here is derived from an EMBL/GenBank/DDBJ whole genome shotgun (WGS) entry which is preliminary data.</text>
</comment>
<dbReference type="AlphaFoldDB" id="A0A084SGR5"/>
<gene>
    <name evidence="2" type="ORF">Q664_46540</name>
</gene>
<evidence type="ECO:0000256" key="1">
    <source>
        <dbReference type="SAM" id="MobiDB-lite"/>
    </source>
</evidence>
<organism evidence="2 3">
    <name type="scientific">Archangium violaceum Cb vi76</name>
    <dbReference type="NCBI Taxonomy" id="1406225"/>
    <lineage>
        <taxon>Bacteria</taxon>
        <taxon>Pseudomonadati</taxon>
        <taxon>Myxococcota</taxon>
        <taxon>Myxococcia</taxon>
        <taxon>Myxococcales</taxon>
        <taxon>Cystobacterineae</taxon>
        <taxon>Archangiaceae</taxon>
        <taxon>Archangium</taxon>
    </lineage>
</organism>
<evidence type="ECO:0000313" key="2">
    <source>
        <dbReference type="EMBL" id="KFA87650.1"/>
    </source>
</evidence>
<dbReference type="EMBL" id="JPMI01000353">
    <property type="protein sequence ID" value="KFA87650.1"/>
    <property type="molecule type" value="Genomic_DNA"/>
</dbReference>
<name>A0A084SGR5_9BACT</name>
<protein>
    <submittedName>
        <fullName evidence="2">Uncharacterized protein</fullName>
    </submittedName>
</protein>
<accession>A0A084SGR5</accession>
<evidence type="ECO:0000313" key="3">
    <source>
        <dbReference type="Proteomes" id="UP000028547"/>
    </source>
</evidence>
<sequence>MAIQNEHRLRELLQIPRDAWIPEDDRPEYWDETFMRLGRGYGFDPEAGQYPVNHGQLVMDLARLVAPLLDGARFTQVLPGDADPEGEEHAPPSEDADKEARGRDTRYTLRLRHAGRRYSVTFHDFSDFFNINAVLALLNAALEPTGTPMRFFGFGDVVVVGPLRGVQQAMREGFIPGFSGAGIFEEWELEEIDAWSESGDTPESLVRQLEKGRRRVRAVFVV</sequence>
<feature type="region of interest" description="Disordered" evidence="1">
    <location>
        <begin position="77"/>
        <end position="103"/>
    </location>
</feature>
<dbReference type="RefSeq" id="WP_043411645.1">
    <property type="nucleotide sequence ID" value="NZ_JPMI01000353.1"/>
</dbReference>
<proteinExistence type="predicted"/>
<reference evidence="2 3" key="1">
    <citation type="submission" date="2014-07" db="EMBL/GenBank/DDBJ databases">
        <title>Draft Genome Sequence of Gephyronic Acid Producer, Cystobacter violaceus Strain Cb vi76.</title>
        <authorList>
            <person name="Stevens D.C."/>
            <person name="Young J."/>
            <person name="Carmichael R."/>
            <person name="Tan J."/>
            <person name="Taylor R.E."/>
        </authorList>
    </citation>
    <scope>NUCLEOTIDE SEQUENCE [LARGE SCALE GENOMIC DNA]</scope>
    <source>
        <strain evidence="2 3">Cb vi76</strain>
    </source>
</reference>
<dbReference type="Proteomes" id="UP000028547">
    <property type="component" value="Unassembled WGS sequence"/>
</dbReference>